<keyword evidence="4" id="KW-0539">Nucleus</keyword>
<dbReference type="RefSeq" id="XP_005824143.1">
    <property type="nucleotide sequence ID" value="XM_005824086.1"/>
</dbReference>
<dbReference type="GeneID" id="17293849"/>
<evidence type="ECO:0000256" key="5">
    <source>
        <dbReference type="SAM" id="MobiDB-lite"/>
    </source>
</evidence>
<evidence type="ECO:0000313" key="9">
    <source>
        <dbReference type="Proteomes" id="UP000011087"/>
    </source>
</evidence>
<dbReference type="KEGG" id="gtt:GUITHDRAFT_116740"/>
<sequence length="266" mass="30361">MADKNAAAAGAKLQTRMKTGMRMRMYVDRDEKKEMREEDEARSSMGLGNRKAAECRSQEMVHRRTWNVDEYQRKADERKAEEMLKVAADPASSSSYSGTVIRRDALDRNRSRDGNDLQIDKLVGKAIVVSSNTPLELSGGFYCKVCKCSLKDSMSWLDHINGKKHNQALGMNMRCERATLEQVQKRMREHRPSDRKKATQDVDDEVAALDELDSRIAKLREEEEMSKEAKRVLKRQKKEEERAKEKEGLDDGFEAMMGFGGFGGKK</sequence>
<dbReference type="OrthoDB" id="30343at2759"/>
<dbReference type="eggNOG" id="KOG4727">
    <property type="taxonomic scope" value="Eukaryota"/>
</dbReference>
<protein>
    <recommendedName>
        <fullName evidence="6">U1-type domain-containing protein</fullName>
    </recommendedName>
</protein>
<dbReference type="PANTHER" id="PTHR45986:SF1">
    <property type="entry name" value="ZINC FINGER MATRIN-TYPE PROTEIN 2"/>
    <property type="match status" value="1"/>
</dbReference>
<dbReference type="Proteomes" id="UP000011087">
    <property type="component" value="Unassembled WGS sequence"/>
</dbReference>
<evidence type="ECO:0000256" key="2">
    <source>
        <dbReference type="ARBA" id="ARBA00022771"/>
    </source>
</evidence>
<dbReference type="EMBL" id="JH993063">
    <property type="protein sequence ID" value="EKX37163.1"/>
    <property type="molecule type" value="Genomic_DNA"/>
</dbReference>
<feature type="domain" description="U1-type" evidence="6">
    <location>
        <begin position="138"/>
        <end position="172"/>
    </location>
</feature>
<dbReference type="EnsemblProtists" id="EKX37163">
    <property type="protein sequence ID" value="EKX37163"/>
    <property type="gene ID" value="GUITHDRAFT_116740"/>
</dbReference>
<dbReference type="GO" id="GO:0005681">
    <property type="term" value="C:spliceosomal complex"/>
    <property type="evidence" value="ECO:0007669"/>
    <property type="project" value="InterPro"/>
</dbReference>
<evidence type="ECO:0000313" key="8">
    <source>
        <dbReference type="EnsemblProtists" id="EKX37163"/>
    </source>
</evidence>
<keyword evidence="9" id="KW-1185">Reference proteome</keyword>
<dbReference type="GO" id="GO:0000398">
    <property type="term" value="P:mRNA splicing, via spliceosome"/>
    <property type="evidence" value="ECO:0007669"/>
    <property type="project" value="InterPro"/>
</dbReference>
<dbReference type="SMART" id="SM00451">
    <property type="entry name" value="ZnF_U1"/>
    <property type="match status" value="1"/>
</dbReference>
<dbReference type="Gene3D" id="3.30.160.60">
    <property type="entry name" value="Classic Zinc Finger"/>
    <property type="match status" value="1"/>
</dbReference>
<dbReference type="OMA" id="VDHRRKW"/>
<dbReference type="GO" id="GO:0046540">
    <property type="term" value="C:U4/U6 x U5 tri-snRNP complex"/>
    <property type="evidence" value="ECO:0007669"/>
    <property type="project" value="TreeGrafter"/>
</dbReference>
<accession>L1ILM1</accession>
<organism evidence="7">
    <name type="scientific">Guillardia theta (strain CCMP2712)</name>
    <name type="common">Cryptophyte</name>
    <dbReference type="NCBI Taxonomy" id="905079"/>
    <lineage>
        <taxon>Eukaryota</taxon>
        <taxon>Cryptophyceae</taxon>
        <taxon>Pyrenomonadales</taxon>
        <taxon>Geminigeraceae</taxon>
        <taxon>Guillardia</taxon>
    </lineage>
</organism>
<dbReference type="InterPro" id="IPR003604">
    <property type="entry name" value="Matrin/U1-like-C_Znf_C2H2"/>
</dbReference>
<gene>
    <name evidence="7" type="ORF">GUITHDRAFT_116740</name>
</gene>
<proteinExistence type="predicted"/>
<keyword evidence="2" id="KW-0863">Zinc-finger</keyword>
<evidence type="ECO:0000313" key="7">
    <source>
        <dbReference type="EMBL" id="EKX37163.1"/>
    </source>
</evidence>
<feature type="region of interest" description="Disordered" evidence="5">
    <location>
        <begin position="1"/>
        <end position="54"/>
    </location>
</feature>
<feature type="region of interest" description="Disordered" evidence="5">
    <location>
        <begin position="221"/>
        <end position="266"/>
    </location>
</feature>
<evidence type="ECO:0000256" key="4">
    <source>
        <dbReference type="ARBA" id="ARBA00023242"/>
    </source>
</evidence>
<dbReference type="STRING" id="905079.L1ILM1"/>
<name>L1ILM1_GUITC</name>
<dbReference type="Pfam" id="PF12171">
    <property type="entry name" value="zf-C2H2_jaz"/>
    <property type="match status" value="1"/>
</dbReference>
<dbReference type="HOGENOM" id="CLU_067237_1_1_1"/>
<dbReference type="GO" id="GO:0003676">
    <property type="term" value="F:nucleic acid binding"/>
    <property type="evidence" value="ECO:0007669"/>
    <property type="project" value="InterPro"/>
</dbReference>
<reference evidence="7 9" key="1">
    <citation type="journal article" date="2012" name="Nature">
        <title>Algal genomes reveal evolutionary mosaicism and the fate of nucleomorphs.</title>
        <authorList>
            <consortium name="DOE Joint Genome Institute"/>
            <person name="Curtis B.A."/>
            <person name="Tanifuji G."/>
            <person name="Burki F."/>
            <person name="Gruber A."/>
            <person name="Irimia M."/>
            <person name="Maruyama S."/>
            <person name="Arias M.C."/>
            <person name="Ball S.G."/>
            <person name="Gile G.H."/>
            <person name="Hirakawa Y."/>
            <person name="Hopkins J.F."/>
            <person name="Kuo A."/>
            <person name="Rensing S.A."/>
            <person name="Schmutz J."/>
            <person name="Symeonidi A."/>
            <person name="Elias M."/>
            <person name="Eveleigh R.J."/>
            <person name="Herman E.K."/>
            <person name="Klute M.J."/>
            <person name="Nakayama T."/>
            <person name="Obornik M."/>
            <person name="Reyes-Prieto A."/>
            <person name="Armbrust E.V."/>
            <person name="Aves S.J."/>
            <person name="Beiko R.G."/>
            <person name="Coutinho P."/>
            <person name="Dacks J.B."/>
            <person name="Durnford D.G."/>
            <person name="Fast N.M."/>
            <person name="Green B.R."/>
            <person name="Grisdale C.J."/>
            <person name="Hempel F."/>
            <person name="Henrissat B."/>
            <person name="Hoppner M.P."/>
            <person name="Ishida K."/>
            <person name="Kim E."/>
            <person name="Koreny L."/>
            <person name="Kroth P.G."/>
            <person name="Liu Y."/>
            <person name="Malik S.B."/>
            <person name="Maier U.G."/>
            <person name="McRose D."/>
            <person name="Mock T."/>
            <person name="Neilson J.A."/>
            <person name="Onodera N.T."/>
            <person name="Poole A.M."/>
            <person name="Pritham E.J."/>
            <person name="Richards T.A."/>
            <person name="Rocap G."/>
            <person name="Roy S.W."/>
            <person name="Sarai C."/>
            <person name="Schaack S."/>
            <person name="Shirato S."/>
            <person name="Slamovits C.H."/>
            <person name="Spencer D.F."/>
            <person name="Suzuki S."/>
            <person name="Worden A.Z."/>
            <person name="Zauner S."/>
            <person name="Barry K."/>
            <person name="Bell C."/>
            <person name="Bharti A.K."/>
            <person name="Crow J.A."/>
            <person name="Grimwood J."/>
            <person name="Kramer R."/>
            <person name="Lindquist E."/>
            <person name="Lucas S."/>
            <person name="Salamov A."/>
            <person name="McFadden G.I."/>
            <person name="Lane C.E."/>
            <person name="Keeling P.J."/>
            <person name="Gray M.W."/>
            <person name="Grigoriev I.V."/>
            <person name="Archibald J.M."/>
        </authorList>
    </citation>
    <scope>NUCLEOTIDE SEQUENCE</scope>
    <source>
        <strain evidence="7 9">CCMP2712</strain>
    </source>
</reference>
<dbReference type="SUPFAM" id="SSF57667">
    <property type="entry name" value="beta-beta-alpha zinc fingers"/>
    <property type="match status" value="1"/>
</dbReference>
<dbReference type="InterPro" id="IPR036236">
    <property type="entry name" value="Znf_C2H2_sf"/>
</dbReference>
<keyword evidence="1" id="KW-0479">Metal-binding</keyword>
<dbReference type="PANTHER" id="PTHR45986">
    <property type="entry name" value="ZINC FINGER MATRIN-TYPE PROTEIN 2"/>
    <property type="match status" value="1"/>
</dbReference>
<dbReference type="PaxDb" id="55529-EKX37163"/>
<feature type="compositionally biased region" description="Basic and acidic residues" evidence="5">
    <location>
        <begin position="25"/>
        <end position="42"/>
    </location>
</feature>
<dbReference type="InterPro" id="IPR040107">
    <property type="entry name" value="Snu23"/>
</dbReference>
<evidence type="ECO:0000256" key="3">
    <source>
        <dbReference type="ARBA" id="ARBA00022833"/>
    </source>
</evidence>
<dbReference type="AlphaFoldDB" id="L1ILM1"/>
<evidence type="ECO:0000259" key="6">
    <source>
        <dbReference type="SMART" id="SM00451"/>
    </source>
</evidence>
<keyword evidence="3" id="KW-0862">Zinc</keyword>
<reference evidence="8" key="3">
    <citation type="submission" date="2016-03" db="UniProtKB">
        <authorList>
            <consortium name="EnsemblProtists"/>
        </authorList>
    </citation>
    <scope>IDENTIFICATION</scope>
</reference>
<dbReference type="InterPro" id="IPR022755">
    <property type="entry name" value="Znf_C2H2_jaz"/>
</dbReference>
<feature type="compositionally biased region" description="Low complexity" evidence="5">
    <location>
        <begin position="1"/>
        <end position="11"/>
    </location>
</feature>
<reference evidence="9" key="2">
    <citation type="submission" date="2012-11" db="EMBL/GenBank/DDBJ databases">
        <authorList>
            <person name="Kuo A."/>
            <person name="Curtis B.A."/>
            <person name="Tanifuji G."/>
            <person name="Burki F."/>
            <person name="Gruber A."/>
            <person name="Irimia M."/>
            <person name="Maruyama S."/>
            <person name="Arias M.C."/>
            <person name="Ball S.G."/>
            <person name="Gile G.H."/>
            <person name="Hirakawa Y."/>
            <person name="Hopkins J.F."/>
            <person name="Rensing S.A."/>
            <person name="Schmutz J."/>
            <person name="Symeonidi A."/>
            <person name="Elias M."/>
            <person name="Eveleigh R.J."/>
            <person name="Herman E.K."/>
            <person name="Klute M.J."/>
            <person name="Nakayama T."/>
            <person name="Obornik M."/>
            <person name="Reyes-Prieto A."/>
            <person name="Armbrust E.V."/>
            <person name="Aves S.J."/>
            <person name="Beiko R.G."/>
            <person name="Coutinho P."/>
            <person name="Dacks J.B."/>
            <person name="Durnford D.G."/>
            <person name="Fast N.M."/>
            <person name="Green B.R."/>
            <person name="Grisdale C."/>
            <person name="Hempe F."/>
            <person name="Henrissat B."/>
            <person name="Hoppner M.P."/>
            <person name="Ishida K.-I."/>
            <person name="Kim E."/>
            <person name="Koreny L."/>
            <person name="Kroth P.G."/>
            <person name="Liu Y."/>
            <person name="Malik S.-B."/>
            <person name="Maier U.G."/>
            <person name="McRose D."/>
            <person name="Mock T."/>
            <person name="Neilson J.A."/>
            <person name="Onodera N.T."/>
            <person name="Poole A.M."/>
            <person name="Pritham E.J."/>
            <person name="Richards T.A."/>
            <person name="Rocap G."/>
            <person name="Roy S.W."/>
            <person name="Sarai C."/>
            <person name="Schaack S."/>
            <person name="Shirato S."/>
            <person name="Slamovits C.H."/>
            <person name="Spencer D.F."/>
            <person name="Suzuki S."/>
            <person name="Worden A.Z."/>
            <person name="Zauner S."/>
            <person name="Barry K."/>
            <person name="Bell C."/>
            <person name="Bharti A.K."/>
            <person name="Crow J.A."/>
            <person name="Grimwood J."/>
            <person name="Kramer R."/>
            <person name="Lindquist E."/>
            <person name="Lucas S."/>
            <person name="Salamov A."/>
            <person name="McFadden G.I."/>
            <person name="Lane C.E."/>
            <person name="Keeling P.J."/>
            <person name="Gray M.W."/>
            <person name="Grigoriev I.V."/>
            <person name="Archibald J.M."/>
        </authorList>
    </citation>
    <scope>NUCLEOTIDE SEQUENCE</scope>
    <source>
        <strain evidence="9">CCMP2712</strain>
    </source>
</reference>
<feature type="compositionally biased region" description="Basic and acidic residues" evidence="5">
    <location>
        <begin position="221"/>
        <end position="249"/>
    </location>
</feature>
<dbReference type="GO" id="GO:0008270">
    <property type="term" value="F:zinc ion binding"/>
    <property type="evidence" value="ECO:0007669"/>
    <property type="project" value="UniProtKB-KW"/>
</dbReference>
<evidence type="ECO:0000256" key="1">
    <source>
        <dbReference type="ARBA" id="ARBA00022723"/>
    </source>
</evidence>